<gene>
    <name evidence="2" type="primary">IQCK_0</name>
    <name evidence="2" type="ORF">EYF80_004131</name>
</gene>
<dbReference type="OrthoDB" id="2155538at2759"/>
<accession>A0A4Z2J748</accession>
<dbReference type="PANTHER" id="PTHR34927">
    <property type="entry name" value="IQ DOMAIN-CONTAINING PROTEIN K"/>
    <property type="match status" value="1"/>
</dbReference>
<dbReference type="Proteomes" id="UP000314294">
    <property type="component" value="Unassembled WGS sequence"/>
</dbReference>
<name>A0A4Z2J748_9TELE</name>
<sequence>MEPAAVAVFMQPVSATEDIRVRPDVQELRQWQEKLRESRDIGRTVEKFWARQESRDVSIRVVSPTPQSTVVHTPAPQMTPEGVEWLTPSLCSVEKMSSTAPATDFLAVSVRGDKSPTAASPSLLGTPNLSWTGGAVN</sequence>
<organism evidence="2 3">
    <name type="scientific">Liparis tanakae</name>
    <name type="common">Tanaka's snailfish</name>
    <dbReference type="NCBI Taxonomy" id="230148"/>
    <lineage>
        <taxon>Eukaryota</taxon>
        <taxon>Metazoa</taxon>
        <taxon>Chordata</taxon>
        <taxon>Craniata</taxon>
        <taxon>Vertebrata</taxon>
        <taxon>Euteleostomi</taxon>
        <taxon>Actinopterygii</taxon>
        <taxon>Neopterygii</taxon>
        <taxon>Teleostei</taxon>
        <taxon>Neoteleostei</taxon>
        <taxon>Acanthomorphata</taxon>
        <taxon>Eupercaria</taxon>
        <taxon>Perciformes</taxon>
        <taxon>Cottioidei</taxon>
        <taxon>Cottales</taxon>
        <taxon>Liparidae</taxon>
        <taxon>Liparis</taxon>
    </lineage>
</organism>
<evidence type="ECO:0000313" key="2">
    <source>
        <dbReference type="EMBL" id="TNN85498.1"/>
    </source>
</evidence>
<keyword evidence="3" id="KW-1185">Reference proteome</keyword>
<dbReference type="EMBL" id="SRLO01000020">
    <property type="protein sequence ID" value="TNN85498.1"/>
    <property type="molecule type" value="Genomic_DNA"/>
</dbReference>
<proteinExistence type="predicted"/>
<feature type="compositionally biased region" description="Polar residues" evidence="1">
    <location>
        <begin position="117"/>
        <end position="131"/>
    </location>
</feature>
<comment type="caution">
    <text evidence="2">The sequence shown here is derived from an EMBL/GenBank/DDBJ whole genome shotgun (WGS) entry which is preliminary data.</text>
</comment>
<evidence type="ECO:0000313" key="3">
    <source>
        <dbReference type="Proteomes" id="UP000314294"/>
    </source>
</evidence>
<dbReference type="PANTHER" id="PTHR34927:SF1">
    <property type="entry name" value="IQ DOMAIN-CONTAINING PROTEIN K"/>
    <property type="match status" value="1"/>
</dbReference>
<evidence type="ECO:0000256" key="1">
    <source>
        <dbReference type="SAM" id="MobiDB-lite"/>
    </source>
</evidence>
<reference evidence="2 3" key="1">
    <citation type="submission" date="2019-03" db="EMBL/GenBank/DDBJ databases">
        <title>First draft genome of Liparis tanakae, snailfish: a comprehensive survey of snailfish specific genes.</title>
        <authorList>
            <person name="Kim W."/>
            <person name="Song I."/>
            <person name="Jeong J.-H."/>
            <person name="Kim D."/>
            <person name="Kim S."/>
            <person name="Ryu S."/>
            <person name="Song J.Y."/>
            <person name="Lee S.K."/>
        </authorList>
    </citation>
    <scope>NUCLEOTIDE SEQUENCE [LARGE SCALE GENOMIC DNA]</scope>
    <source>
        <tissue evidence="2">Muscle</tissue>
    </source>
</reference>
<feature type="region of interest" description="Disordered" evidence="1">
    <location>
        <begin position="116"/>
        <end position="137"/>
    </location>
</feature>
<dbReference type="AlphaFoldDB" id="A0A4Z2J748"/>
<protein>
    <submittedName>
        <fullName evidence="2">IQ domain-containing protein K</fullName>
    </submittedName>
</protein>
<dbReference type="InterPro" id="IPR043408">
    <property type="entry name" value="IQCK"/>
</dbReference>